<keyword evidence="7 8" id="KW-0324">Glycolysis</keyword>
<dbReference type="EC" id="2.7.1.-" evidence="8"/>
<dbReference type="GO" id="GO:0005739">
    <property type="term" value="C:mitochondrion"/>
    <property type="evidence" value="ECO:0007669"/>
    <property type="project" value="TreeGrafter"/>
</dbReference>
<comment type="caution">
    <text evidence="11">The sequence shown here is derived from an EMBL/GenBank/DDBJ whole genome shotgun (WGS) entry which is preliminary data.</text>
</comment>
<evidence type="ECO:0000313" key="12">
    <source>
        <dbReference type="Proteomes" id="UP000789831"/>
    </source>
</evidence>
<feature type="domain" description="Hexokinase N-terminal" evidence="9">
    <location>
        <begin position="25"/>
        <end position="218"/>
    </location>
</feature>
<evidence type="ECO:0000256" key="3">
    <source>
        <dbReference type="ARBA" id="ARBA00022679"/>
    </source>
</evidence>
<dbReference type="SUPFAM" id="SSF53067">
    <property type="entry name" value="Actin-like ATPase domain"/>
    <property type="match status" value="2"/>
</dbReference>
<dbReference type="AlphaFoldDB" id="A0A9N8UY54"/>
<dbReference type="InterPro" id="IPR043129">
    <property type="entry name" value="ATPase_NBD"/>
</dbReference>
<dbReference type="GO" id="GO:0001678">
    <property type="term" value="P:intracellular glucose homeostasis"/>
    <property type="evidence" value="ECO:0007669"/>
    <property type="project" value="InterPro"/>
</dbReference>
<dbReference type="Proteomes" id="UP000789831">
    <property type="component" value="Unassembled WGS sequence"/>
</dbReference>
<dbReference type="GO" id="GO:0005524">
    <property type="term" value="F:ATP binding"/>
    <property type="evidence" value="ECO:0007669"/>
    <property type="project" value="UniProtKB-UniRule"/>
</dbReference>
<evidence type="ECO:0000256" key="1">
    <source>
        <dbReference type="ARBA" id="ARBA00004888"/>
    </source>
</evidence>
<comment type="similarity">
    <text evidence="2 8">Belongs to the hexokinase family.</text>
</comment>
<dbReference type="InterPro" id="IPR019807">
    <property type="entry name" value="Hexokinase_BS"/>
</dbReference>
<keyword evidence="3 8" id="KW-0808">Transferase</keyword>
<proteinExistence type="inferred from homology"/>
<evidence type="ECO:0000256" key="2">
    <source>
        <dbReference type="ARBA" id="ARBA00009225"/>
    </source>
</evidence>
<evidence type="ECO:0000259" key="10">
    <source>
        <dbReference type="Pfam" id="PF03727"/>
    </source>
</evidence>
<evidence type="ECO:0000259" key="9">
    <source>
        <dbReference type="Pfam" id="PF00349"/>
    </source>
</evidence>
<dbReference type="EMBL" id="CAJVPL010000026">
    <property type="protein sequence ID" value="CAG8435454.1"/>
    <property type="molecule type" value="Genomic_DNA"/>
</dbReference>
<feature type="domain" description="Hexokinase C-terminal" evidence="10">
    <location>
        <begin position="226"/>
        <end position="466"/>
    </location>
</feature>
<dbReference type="Gene3D" id="3.40.367.20">
    <property type="match status" value="1"/>
</dbReference>
<dbReference type="GO" id="GO:0008865">
    <property type="term" value="F:fructokinase activity"/>
    <property type="evidence" value="ECO:0007669"/>
    <property type="project" value="TreeGrafter"/>
</dbReference>
<dbReference type="InterPro" id="IPR022672">
    <property type="entry name" value="Hexokinase_N"/>
</dbReference>
<dbReference type="CDD" id="cd24018">
    <property type="entry name" value="ASKHA_NBD_HK_fungi"/>
    <property type="match status" value="1"/>
</dbReference>
<gene>
    <name evidence="11" type="ORF">AGERDE_LOCUS544</name>
</gene>
<comment type="pathway">
    <text evidence="1">Carbohydrate degradation; glycolysis; D-glyceraldehyde 3-phosphate and glycerone phosphate from D-glucose: step 1/4.</text>
</comment>
<dbReference type="InterPro" id="IPR001312">
    <property type="entry name" value="Hexokinase"/>
</dbReference>
<dbReference type="GO" id="GO:0006006">
    <property type="term" value="P:glucose metabolic process"/>
    <property type="evidence" value="ECO:0007669"/>
    <property type="project" value="TreeGrafter"/>
</dbReference>
<dbReference type="Pfam" id="PF00349">
    <property type="entry name" value="Hexokinase_1"/>
    <property type="match status" value="1"/>
</dbReference>
<evidence type="ECO:0000256" key="7">
    <source>
        <dbReference type="ARBA" id="ARBA00023152"/>
    </source>
</evidence>
<dbReference type="PRINTS" id="PR00475">
    <property type="entry name" value="HEXOKINASE"/>
</dbReference>
<dbReference type="GO" id="GO:0004340">
    <property type="term" value="F:glucokinase activity"/>
    <property type="evidence" value="ECO:0007669"/>
    <property type="project" value="TreeGrafter"/>
</dbReference>
<evidence type="ECO:0000256" key="8">
    <source>
        <dbReference type="RuleBase" id="RU362007"/>
    </source>
</evidence>
<keyword evidence="5 8" id="KW-0418">Kinase</keyword>
<dbReference type="PANTHER" id="PTHR19443:SF30">
    <property type="entry name" value="GLUCOKINASE-1-RELATED"/>
    <property type="match status" value="1"/>
</dbReference>
<dbReference type="OrthoDB" id="419537at2759"/>
<dbReference type="GO" id="GO:0006096">
    <property type="term" value="P:glycolytic process"/>
    <property type="evidence" value="ECO:0007669"/>
    <property type="project" value="UniProtKB-KW"/>
</dbReference>
<evidence type="ECO:0000256" key="5">
    <source>
        <dbReference type="ARBA" id="ARBA00022777"/>
    </source>
</evidence>
<evidence type="ECO:0000256" key="4">
    <source>
        <dbReference type="ARBA" id="ARBA00022741"/>
    </source>
</evidence>
<accession>A0A9N8UY54</accession>
<dbReference type="PROSITE" id="PS00378">
    <property type="entry name" value="HEXOKINASE_1"/>
    <property type="match status" value="1"/>
</dbReference>
<organism evidence="11 12">
    <name type="scientific">Ambispora gerdemannii</name>
    <dbReference type="NCBI Taxonomy" id="144530"/>
    <lineage>
        <taxon>Eukaryota</taxon>
        <taxon>Fungi</taxon>
        <taxon>Fungi incertae sedis</taxon>
        <taxon>Mucoromycota</taxon>
        <taxon>Glomeromycotina</taxon>
        <taxon>Glomeromycetes</taxon>
        <taxon>Archaeosporales</taxon>
        <taxon>Ambisporaceae</taxon>
        <taxon>Ambispora</taxon>
    </lineage>
</organism>
<dbReference type="PANTHER" id="PTHR19443">
    <property type="entry name" value="HEXOKINASE"/>
    <property type="match status" value="1"/>
</dbReference>
<keyword evidence="6 8" id="KW-0067">ATP-binding</keyword>
<protein>
    <recommendedName>
        <fullName evidence="8">Phosphotransferase</fullName>
        <ecNumber evidence="8">2.7.1.-</ecNumber>
    </recommendedName>
</protein>
<dbReference type="Pfam" id="PF03727">
    <property type="entry name" value="Hexokinase_2"/>
    <property type="match status" value="1"/>
</dbReference>
<evidence type="ECO:0000256" key="6">
    <source>
        <dbReference type="ARBA" id="ARBA00022840"/>
    </source>
</evidence>
<evidence type="ECO:0000313" key="11">
    <source>
        <dbReference type="EMBL" id="CAG8435454.1"/>
    </source>
</evidence>
<dbReference type="InterPro" id="IPR022673">
    <property type="entry name" value="Hexokinase_C"/>
</dbReference>
<keyword evidence="12" id="KW-1185">Reference proteome</keyword>
<name>A0A9N8UY54_9GLOM</name>
<sequence>MATTALDPFKLIDIENATEEQALVLEDITKQFELSTQKITEIVQHYVGEMHKGLEKNNHTLAMIPSFVIGKPTGKEVGTVLAMDLGGTNFRVCLMEFKENTEINIKQQKYRVPDEFKTGKVNMLFDYIADCVDKFLQEIGYEKKNGILDLGFTFSFPVQQTAIDKGTLLHWTKGFEAEGAVGEDIVKLMQGSLNRRQIPARVVALINDTVGTLLAHAYKRHTDALIGVILGTGTNGAYFEKISHIKKLGTFQSKSEEMIVNMEWGAFDLERKILPITMFDNKLDRESLNPRAQLFEKLISGMYLGEIVRNIILYLIDRDLLFKCVHFDYSTFKEINKQWAFDTVWVSTIEADQSSNLDDTKIVFEKYLNIYSTSLTDRQIVKKVCQIVGIRSARLGAAGLAGVISHRGAIKTGCSIGIDGSLFEFYPNFEQRLKSTFHEVFGSDAENIHLELTRDGSGVGAALAAILAVKHA</sequence>
<reference evidence="11" key="1">
    <citation type="submission" date="2021-06" db="EMBL/GenBank/DDBJ databases">
        <authorList>
            <person name="Kallberg Y."/>
            <person name="Tangrot J."/>
            <person name="Rosling A."/>
        </authorList>
    </citation>
    <scope>NUCLEOTIDE SEQUENCE</scope>
    <source>
        <strain evidence="11">MT106</strain>
    </source>
</reference>
<keyword evidence="4 8" id="KW-0547">Nucleotide-binding</keyword>
<dbReference type="FunFam" id="3.30.420.40:FF:000034">
    <property type="entry name" value="Phosphotransferase"/>
    <property type="match status" value="1"/>
</dbReference>
<dbReference type="Gene3D" id="3.30.420.40">
    <property type="match status" value="1"/>
</dbReference>
<dbReference type="GO" id="GO:0005536">
    <property type="term" value="F:D-glucose binding"/>
    <property type="evidence" value="ECO:0007669"/>
    <property type="project" value="InterPro"/>
</dbReference>
<dbReference type="GO" id="GO:0005829">
    <property type="term" value="C:cytosol"/>
    <property type="evidence" value="ECO:0007669"/>
    <property type="project" value="TreeGrafter"/>
</dbReference>
<dbReference type="PROSITE" id="PS51748">
    <property type="entry name" value="HEXOKINASE_2"/>
    <property type="match status" value="1"/>
</dbReference>